<dbReference type="Pfam" id="PF00512">
    <property type="entry name" value="HisKA"/>
    <property type="match status" value="1"/>
</dbReference>
<dbReference type="Gene3D" id="3.30.450.40">
    <property type="match status" value="1"/>
</dbReference>
<dbReference type="InterPro" id="IPR003594">
    <property type="entry name" value="HATPase_dom"/>
</dbReference>
<sequence>MAQKVGKLKIFLGYAAGVGKTYAMLESAHQLKNNHVDVVIGYIEPHLRPETSALCNGLETIDNIIIDYKGLKLQEFNLEKTLTRNPDIVLVDELAHTNCPGSRHVKRYQDIEELLHNGIDVYTTVNIQHIESLNDIVEALTGVVVNERIPDFVFEKADTVELIDIDPLDLIERLKQGKVYQETQANHALNHFFTEETLISLREIALRKTADKITERRTSEFGYYRDGNVAIKEHIMVCISASPSNAKVIRNASRMVDAFHAEFTAIYVIDEDTDTPNDMSQGLKDNIQLAADLGAVITPLYGSDIAQQISDYATLSHVSKIVLGKSTSRKLKALFEVPLIERIIESTSGVDVYVIPDTVPTKKRNLNFRHEHYKPNLRDLGILIAFIAIATGLGLLFEFWGFSEANIITLYILAVLFISVLTPNRLTAILASISSVLVFNYFFTDPKFTLNAYDSGYPVTFLIMFIASFITGSLVLKLRVNDITHVEKAYRTEVLLETSLKLQKAQTQEMIVYEMGHQIKNMLKRSVVIYVPIEDVLVPTVFSDDTPDTIYETLLSQQEVAIASWVYQNNRKAGFGTRTLSNASCIYYAIRSHGNPVAVIGINVDAEWNLEDRTLILLILNEFGLALETQALNEQQVDSNLQIQREQLRSNILRTISHDLRTPLTSISGNAWNLLNQTLDEAQRNEMTQDILDDSLWLTNLVENILSMTRIDHEGSILNCEAQIFDDIVEEAIRRIQERNKNRTITFDKPDSIALVFVDAKLMLQLMVNLLDNAIKYSPEDCEIEVVIKESEDSLTVKVIDSGLGIPDEDKDKIFDMFYTREKVGGDYYRGIGLGLYLCQEILKAHGSYLQVFDHHPVGSVFEFSLQKMEGVDYV</sequence>
<feature type="transmembrane region" description="Helical" evidence="13">
    <location>
        <begin position="455"/>
        <end position="476"/>
    </location>
</feature>
<keyword evidence="9" id="KW-0067">ATP-binding</keyword>
<comment type="catalytic activity">
    <reaction evidence="1">
        <text>ATP + protein L-histidine = ADP + protein N-phospho-L-histidine.</text>
        <dbReference type="EC" id="2.7.13.3"/>
    </reaction>
</comment>
<reference evidence="15 16" key="1">
    <citation type="submission" date="2020-08" db="EMBL/GenBank/DDBJ databases">
        <title>Genome sequence of Erysipelothrix inopinata DSM 15511T.</title>
        <authorList>
            <person name="Hyun D.-W."/>
            <person name="Bae J.-W."/>
        </authorList>
    </citation>
    <scope>NUCLEOTIDE SEQUENCE [LARGE SCALE GENOMIC DNA]</scope>
    <source>
        <strain evidence="15 16">DSM 15511</strain>
    </source>
</reference>
<evidence type="ECO:0000256" key="7">
    <source>
        <dbReference type="ARBA" id="ARBA00022741"/>
    </source>
</evidence>
<evidence type="ECO:0000256" key="4">
    <source>
        <dbReference type="ARBA" id="ARBA00022553"/>
    </source>
</evidence>
<dbReference type="SMART" id="SM00388">
    <property type="entry name" value="HisKA"/>
    <property type="match status" value="1"/>
</dbReference>
<gene>
    <name evidence="15" type="ORF">H9L01_07345</name>
</gene>
<feature type="transmembrane region" description="Helical" evidence="13">
    <location>
        <begin position="380"/>
        <end position="399"/>
    </location>
</feature>
<dbReference type="Pfam" id="PF02518">
    <property type="entry name" value="HATPase_c"/>
    <property type="match status" value="1"/>
</dbReference>
<dbReference type="InterPro" id="IPR036097">
    <property type="entry name" value="HisK_dim/P_sf"/>
</dbReference>
<dbReference type="Gene3D" id="3.40.50.620">
    <property type="entry name" value="HUPs"/>
    <property type="match status" value="1"/>
</dbReference>
<dbReference type="PANTHER" id="PTHR45569">
    <property type="entry name" value="SENSOR PROTEIN KDPD"/>
    <property type="match status" value="1"/>
</dbReference>
<evidence type="ECO:0000256" key="6">
    <source>
        <dbReference type="ARBA" id="ARBA00022692"/>
    </source>
</evidence>
<dbReference type="InterPro" id="IPR052023">
    <property type="entry name" value="Histidine_kinase_KdpD"/>
</dbReference>
<dbReference type="InterPro" id="IPR038318">
    <property type="entry name" value="KdpD_sf"/>
</dbReference>
<dbReference type="PANTHER" id="PTHR45569:SF1">
    <property type="entry name" value="SENSOR PROTEIN KDPD"/>
    <property type="match status" value="1"/>
</dbReference>
<dbReference type="InterPro" id="IPR003661">
    <property type="entry name" value="HisK_dim/P_dom"/>
</dbReference>
<dbReference type="Gene3D" id="3.30.565.10">
    <property type="entry name" value="Histidine kinase-like ATPase, C-terminal domain"/>
    <property type="match status" value="1"/>
</dbReference>
<dbReference type="RefSeq" id="WP_187533313.1">
    <property type="nucleotide sequence ID" value="NZ_CBCSHU010000026.1"/>
</dbReference>
<keyword evidence="4" id="KW-0597">Phosphoprotein</keyword>
<dbReference type="Gene3D" id="3.40.50.300">
    <property type="entry name" value="P-loop containing nucleotide triphosphate hydrolases"/>
    <property type="match status" value="1"/>
</dbReference>
<dbReference type="FunFam" id="3.40.50.300:FF:000483">
    <property type="entry name" value="Sensor histidine kinase KdpD"/>
    <property type="match status" value="1"/>
</dbReference>
<dbReference type="Pfam" id="PF02702">
    <property type="entry name" value="KdpD"/>
    <property type="match status" value="1"/>
</dbReference>
<dbReference type="SMART" id="SM00387">
    <property type="entry name" value="HATPase_c"/>
    <property type="match status" value="1"/>
</dbReference>
<evidence type="ECO:0000256" key="9">
    <source>
        <dbReference type="ARBA" id="ARBA00022840"/>
    </source>
</evidence>
<keyword evidence="16" id="KW-1185">Reference proteome</keyword>
<dbReference type="InterPro" id="IPR036890">
    <property type="entry name" value="HATPase_C_sf"/>
</dbReference>
<evidence type="ECO:0000256" key="3">
    <source>
        <dbReference type="ARBA" id="ARBA00012438"/>
    </source>
</evidence>
<dbReference type="InterPro" id="IPR027417">
    <property type="entry name" value="P-loop_NTPase"/>
</dbReference>
<dbReference type="CDD" id="cd01987">
    <property type="entry name" value="USP_KdpD-like"/>
    <property type="match status" value="1"/>
</dbReference>
<dbReference type="EC" id="2.7.13.3" evidence="3"/>
<organism evidence="15 16">
    <name type="scientific">Erysipelothrix inopinata</name>
    <dbReference type="NCBI Taxonomy" id="225084"/>
    <lineage>
        <taxon>Bacteria</taxon>
        <taxon>Bacillati</taxon>
        <taxon>Bacillota</taxon>
        <taxon>Erysipelotrichia</taxon>
        <taxon>Erysipelotrichales</taxon>
        <taxon>Erysipelotrichaceae</taxon>
        <taxon>Erysipelothrix</taxon>
    </lineage>
</organism>
<name>A0A7G9RX56_9FIRM</name>
<dbReference type="SUPFAM" id="SSF47384">
    <property type="entry name" value="Homodimeric domain of signal transducing histidine kinase"/>
    <property type="match status" value="1"/>
</dbReference>
<dbReference type="GO" id="GO:0005524">
    <property type="term" value="F:ATP binding"/>
    <property type="evidence" value="ECO:0007669"/>
    <property type="project" value="UniProtKB-KW"/>
</dbReference>
<dbReference type="AlphaFoldDB" id="A0A7G9RX56"/>
<evidence type="ECO:0000256" key="11">
    <source>
        <dbReference type="ARBA" id="ARBA00023012"/>
    </source>
</evidence>
<keyword evidence="7" id="KW-0547">Nucleotide-binding</keyword>
<dbReference type="KEGG" id="eio:H9L01_07345"/>
<feature type="transmembrane region" description="Helical" evidence="13">
    <location>
        <begin position="426"/>
        <end position="443"/>
    </location>
</feature>
<dbReference type="InterPro" id="IPR025201">
    <property type="entry name" value="KdpD_TM"/>
</dbReference>
<dbReference type="InterPro" id="IPR014729">
    <property type="entry name" value="Rossmann-like_a/b/a_fold"/>
</dbReference>
<evidence type="ECO:0000313" key="16">
    <source>
        <dbReference type="Proteomes" id="UP000515928"/>
    </source>
</evidence>
<keyword evidence="5" id="KW-0808">Transferase</keyword>
<dbReference type="Gene3D" id="1.20.120.620">
    <property type="entry name" value="Backbone structure of the membrane domain of e. Coli histidine kinase receptor kdpd"/>
    <property type="match status" value="1"/>
</dbReference>
<dbReference type="PRINTS" id="PR00344">
    <property type="entry name" value="BCTRLSENSOR"/>
</dbReference>
<comment type="subcellular location">
    <subcellularLocation>
        <location evidence="2">Membrane</location>
        <topology evidence="2">Multi-pass membrane protein</topology>
    </subcellularLocation>
</comment>
<dbReference type="EMBL" id="CP060715">
    <property type="protein sequence ID" value="QNN60181.1"/>
    <property type="molecule type" value="Genomic_DNA"/>
</dbReference>
<dbReference type="InterPro" id="IPR029016">
    <property type="entry name" value="GAF-like_dom_sf"/>
</dbReference>
<dbReference type="InterPro" id="IPR005467">
    <property type="entry name" value="His_kinase_dom"/>
</dbReference>
<dbReference type="CDD" id="cd00082">
    <property type="entry name" value="HisKA"/>
    <property type="match status" value="1"/>
</dbReference>
<protein>
    <recommendedName>
        <fullName evidence="3">histidine kinase</fullName>
        <ecNumber evidence="3">2.7.13.3</ecNumber>
    </recommendedName>
</protein>
<evidence type="ECO:0000256" key="2">
    <source>
        <dbReference type="ARBA" id="ARBA00004141"/>
    </source>
</evidence>
<evidence type="ECO:0000256" key="8">
    <source>
        <dbReference type="ARBA" id="ARBA00022777"/>
    </source>
</evidence>
<keyword evidence="8 15" id="KW-0418">Kinase</keyword>
<evidence type="ECO:0000256" key="10">
    <source>
        <dbReference type="ARBA" id="ARBA00022989"/>
    </source>
</evidence>
<dbReference type="Pfam" id="PF13493">
    <property type="entry name" value="DUF4118"/>
    <property type="match status" value="1"/>
</dbReference>
<dbReference type="Proteomes" id="UP000515928">
    <property type="component" value="Chromosome"/>
</dbReference>
<dbReference type="InterPro" id="IPR003852">
    <property type="entry name" value="Sig_transdc_His_kinase_KdpD_N"/>
</dbReference>
<accession>A0A7G9RX56</accession>
<dbReference type="GO" id="GO:0005886">
    <property type="term" value="C:plasma membrane"/>
    <property type="evidence" value="ECO:0007669"/>
    <property type="project" value="TreeGrafter"/>
</dbReference>
<dbReference type="InterPro" id="IPR004358">
    <property type="entry name" value="Sig_transdc_His_kin-like_C"/>
</dbReference>
<evidence type="ECO:0000256" key="12">
    <source>
        <dbReference type="ARBA" id="ARBA00023136"/>
    </source>
</evidence>
<evidence type="ECO:0000256" key="1">
    <source>
        <dbReference type="ARBA" id="ARBA00000085"/>
    </source>
</evidence>
<dbReference type="Gene3D" id="1.10.287.130">
    <property type="match status" value="1"/>
</dbReference>
<keyword evidence="10 13" id="KW-1133">Transmembrane helix</keyword>
<dbReference type="GO" id="GO:0005737">
    <property type="term" value="C:cytoplasm"/>
    <property type="evidence" value="ECO:0007669"/>
    <property type="project" value="UniProtKB-ARBA"/>
</dbReference>
<evidence type="ECO:0000256" key="5">
    <source>
        <dbReference type="ARBA" id="ARBA00022679"/>
    </source>
</evidence>
<proteinExistence type="predicted"/>
<feature type="transmembrane region" description="Helical" evidence="13">
    <location>
        <begin position="405"/>
        <end position="421"/>
    </location>
</feature>
<feature type="domain" description="Histidine kinase" evidence="14">
    <location>
        <begin position="655"/>
        <end position="870"/>
    </location>
</feature>
<dbReference type="PROSITE" id="PS50109">
    <property type="entry name" value="HIS_KIN"/>
    <property type="match status" value="1"/>
</dbReference>
<keyword evidence="12 13" id="KW-0472">Membrane</keyword>
<keyword evidence="11" id="KW-0902">Two-component regulatory system</keyword>
<dbReference type="GO" id="GO:0000155">
    <property type="term" value="F:phosphorelay sensor kinase activity"/>
    <property type="evidence" value="ECO:0007669"/>
    <property type="project" value="InterPro"/>
</dbReference>
<evidence type="ECO:0000259" key="14">
    <source>
        <dbReference type="PROSITE" id="PS50109"/>
    </source>
</evidence>
<dbReference type="SUPFAM" id="SSF55874">
    <property type="entry name" value="ATPase domain of HSP90 chaperone/DNA topoisomerase II/histidine kinase"/>
    <property type="match status" value="1"/>
</dbReference>
<dbReference type="SUPFAM" id="SSF52402">
    <property type="entry name" value="Adenine nucleotide alpha hydrolases-like"/>
    <property type="match status" value="1"/>
</dbReference>
<keyword evidence="6 13" id="KW-0812">Transmembrane</keyword>
<dbReference type="CDD" id="cd00075">
    <property type="entry name" value="HATPase"/>
    <property type="match status" value="1"/>
</dbReference>
<evidence type="ECO:0000256" key="13">
    <source>
        <dbReference type="SAM" id="Phobius"/>
    </source>
</evidence>
<evidence type="ECO:0000313" key="15">
    <source>
        <dbReference type="EMBL" id="QNN60181.1"/>
    </source>
</evidence>